<dbReference type="SMART" id="SM00382">
    <property type="entry name" value="AAA"/>
    <property type="match status" value="1"/>
</dbReference>
<feature type="compositionally biased region" description="Gly residues" evidence="10">
    <location>
        <begin position="18"/>
        <end position="40"/>
    </location>
</feature>
<evidence type="ECO:0000256" key="10">
    <source>
        <dbReference type="SAM" id="MobiDB-lite"/>
    </source>
</evidence>
<dbReference type="PANTHER" id="PTHR43394:SF1">
    <property type="entry name" value="ATP-BINDING CASSETTE SUB-FAMILY B MEMBER 10, MITOCHONDRIAL"/>
    <property type="match status" value="1"/>
</dbReference>
<keyword evidence="6 14" id="KW-0067">ATP-binding</keyword>
<accession>A0A542DVF4</accession>
<feature type="transmembrane region" description="Helical" evidence="11">
    <location>
        <begin position="72"/>
        <end position="98"/>
    </location>
</feature>
<dbReference type="Proteomes" id="UP000317893">
    <property type="component" value="Unassembled WGS sequence"/>
</dbReference>
<evidence type="ECO:0000256" key="4">
    <source>
        <dbReference type="ARBA" id="ARBA00022692"/>
    </source>
</evidence>
<keyword evidence="7 11" id="KW-1133">Transmembrane helix</keyword>
<dbReference type="FunFam" id="3.40.50.300:FF:000299">
    <property type="entry name" value="ABC transporter ATP-binding protein/permease"/>
    <property type="match status" value="1"/>
</dbReference>
<evidence type="ECO:0000256" key="3">
    <source>
        <dbReference type="ARBA" id="ARBA00022475"/>
    </source>
</evidence>
<evidence type="ECO:0000256" key="7">
    <source>
        <dbReference type="ARBA" id="ARBA00022989"/>
    </source>
</evidence>
<protein>
    <submittedName>
        <fullName evidence="14">ATP-binding cassette subfamily B protein</fullName>
    </submittedName>
</protein>
<comment type="similarity">
    <text evidence="9">Belongs to the ABC transporter superfamily. Lipid exporter (TC 3.A.1.106) family.</text>
</comment>
<evidence type="ECO:0000256" key="9">
    <source>
        <dbReference type="ARBA" id="ARBA00061644"/>
    </source>
</evidence>
<evidence type="ECO:0000256" key="5">
    <source>
        <dbReference type="ARBA" id="ARBA00022741"/>
    </source>
</evidence>
<dbReference type="InterPro" id="IPR003439">
    <property type="entry name" value="ABC_transporter-like_ATP-bd"/>
</dbReference>
<dbReference type="InterPro" id="IPR003593">
    <property type="entry name" value="AAA+_ATPase"/>
</dbReference>
<dbReference type="Gene3D" id="3.40.50.300">
    <property type="entry name" value="P-loop containing nucleotide triphosphate hydrolases"/>
    <property type="match status" value="1"/>
</dbReference>
<sequence length="640" mass="67578">MTSTFTEPVRTASRLGERGGSGRLGGGSSGGSGGGMGGGRPARRVDPADRAQLAESPVPWPRVAALFAPHRWSIAAVMALIVASSVVALATPFLLRTVIDDALPRRDTRLLLLTVGGMLAVTVVTSVLGVLQTWRSTLVGQAVMHRLRTDVFAHLQRQSLDFFTRTRGGEVQSRLTNDVAGMQSVVTSTATSIASNLTTAVGTAVAMVALSWRLSLLSLLVLPPAIWLSRRVALLRRDITAKQQRLLADMLTQVDEGLSVSGVQLSKSLGAGERMSARFATTSRELVDLEVASQLAGRWRMATMSVVFAAIPALIYLAAGFPATSGGMTIGTLVAFTALQTGIFRPVMGLLDVGVSVVSSMALFSRIFGYLDLEASVREPEHPVALDRSAVRGEVRIEDVSFRYPGAERDALTGVTLTVPAGGSLALVGETGSGKTTLASLVSRLADPSTGRVLLDGTDLRDLALADLSSVVGAVSQDTYLLHASVRENLLHARPEASDDELWSVLEAAQVARLVRGLPDGLDTVVGARGMRFSGGEKQRLAIARTLLRDPRVLVLDEATSALDNDTEREVQAALDAAARGRTTVTIAHRLSTVRHADTIAVLDHGRVVEQGSHEELLARGGRYAALLDAAELPGAPVPA</sequence>
<keyword evidence="4 11" id="KW-0812">Transmembrane</keyword>
<dbReference type="PANTHER" id="PTHR43394">
    <property type="entry name" value="ATP-DEPENDENT PERMEASE MDL1, MITOCHONDRIAL"/>
    <property type="match status" value="1"/>
</dbReference>
<dbReference type="SUPFAM" id="SSF52540">
    <property type="entry name" value="P-loop containing nucleoside triphosphate hydrolases"/>
    <property type="match status" value="1"/>
</dbReference>
<dbReference type="CDD" id="cd18550">
    <property type="entry name" value="ABC_6TM_exporter_like"/>
    <property type="match status" value="1"/>
</dbReference>
<dbReference type="GO" id="GO:0016887">
    <property type="term" value="F:ATP hydrolysis activity"/>
    <property type="evidence" value="ECO:0007669"/>
    <property type="project" value="InterPro"/>
</dbReference>
<dbReference type="PROSITE" id="PS00211">
    <property type="entry name" value="ABC_TRANSPORTER_1"/>
    <property type="match status" value="1"/>
</dbReference>
<dbReference type="Pfam" id="PF00005">
    <property type="entry name" value="ABC_tran"/>
    <property type="match status" value="1"/>
</dbReference>
<dbReference type="PROSITE" id="PS50929">
    <property type="entry name" value="ABC_TM1F"/>
    <property type="match status" value="1"/>
</dbReference>
<evidence type="ECO:0000256" key="1">
    <source>
        <dbReference type="ARBA" id="ARBA00004651"/>
    </source>
</evidence>
<feature type="transmembrane region" description="Helical" evidence="11">
    <location>
        <begin position="302"/>
        <end position="323"/>
    </location>
</feature>
<evidence type="ECO:0000256" key="6">
    <source>
        <dbReference type="ARBA" id="ARBA00022840"/>
    </source>
</evidence>
<feature type="domain" description="ABC transmembrane type-1" evidence="13">
    <location>
        <begin position="75"/>
        <end position="359"/>
    </location>
</feature>
<dbReference type="GO" id="GO:0005886">
    <property type="term" value="C:plasma membrane"/>
    <property type="evidence" value="ECO:0007669"/>
    <property type="project" value="UniProtKB-SubCell"/>
</dbReference>
<dbReference type="Pfam" id="PF00664">
    <property type="entry name" value="ABC_membrane"/>
    <property type="match status" value="1"/>
</dbReference>
<dbReference type="SUPFAM" id="SSF90123">
    <property type="entry name" value="ABC transporter transmembrane region"/>
    <property type="match status" value="1"/>
</dbReference>
<dbReference type="EMBL" id="VFMN01000001">
    <property type="protein sequence ID" value="TQJ07080.1"/>
    <property type="molecule type" value="Genomic_DNA"/>
</dbReference>
<comment type="caution">
    <text evidence="14">The sequence shown here is derived from an EMBL/GenBank/DDBJ whole genome shotgun (WGS) entry which is preliminary data.</text>
</comment>
<dbReference type="InterPro" id="IPR011527">
    <property type="entry name" value="ABC1_TM_dom"/>
</dbReference>
<dbReference type="InterPro" id="IPR039421">
    <property type="entry name" value="Type_1_exporter"/>
</dbReference>
<keyword evidence="2" id="KW-0813">Transport</keyword>
<evidence type="ECO:0000259" key="13">
    <source>
        <dbReference type="PROSITE" id="PS50929"/>
    </source>
</evidence>
<dbReference type="InterPro" id="IPR036640">
    <property type="entry name" value="ABC1_TM_sf"/>
</dbReference>
<dbReference type="GO" id="GO:0005524">
    <property type="term" value="F:ATP binding"/>
    <property type="evidence" value="ECO:0007669"/>
    <property type="project" value="UniProtKB-KW"/>
</dbReference>
<keyword evidence="5" id="KW-0547">Nucleotide-binding</keyword>
<name>A0A542DVF4_9MICO</name>
<evidence type="ECO:0000256" key="2">
    <source>
        <dbReference type="ARBA" id="ARBA00022448"/>
    </source>
</evidence>
<keyword evidence="8 11" id="KW-0472">Membrane</keyword>
<proteinExistence type="inferred from homology"/>
<evidence type="ECO:0000313" key="15">
    <source>
        <dbReference type="Proteomes" id="UP000317893"/>
    </source>
</evidence>
<keyword evidence="3" id="KW-1003">Cell membrane</keyword>
<evidence type="ECO:0000259" key="12">
    <source>
        <dbReference type="PROSITE" id="PS50893"/>
    </source>
</evidence>
<dbReference type="Gene3D" id="1.20.1560.10">
    <property type="entry name" value="ABC transporter type 1, transmembrane domain"/>
    <property type="match status" value="1"/>
</dbReference>
<dbReference type="GO" id="GO:0015421">
    <property type="term" value="F:ABC-type oligopeptide transporter activity"/>
    <property type="evidence" value="ECO:0007669"/>
    <property type="project" value="TreeGrafter"/>
</dbReference>
<reference evidence="14 15" key="1">
    <citation type="submission" date="2019-06" db="EMBL/GenBank/DDBJ databases">
        <title>Sequencing the genomes of 1000 actinobacteria strains.</title>
        <authorList>
            <person name="Klenk H.-P."/>
        </authorList>
    </citation>
    <scope>NUCLEOTIDE SEQUENCE [LARGE SCALE GENOMIC DNA]</scope>
    <source>
        <strain evidence="14 15">DSM 18607</strain>
    </source>
</reference>
<gene>
    <name evidence="14" type="ORF">FB458_0127</name>
</gene>
<evidence type="ECO:0000256" key="8">
    <source>
        <dbReference type="ARBA" id="ARBA00023136"/>
    </source>
</evidence>
<organism evidence="14 15">
    <name type="scientific">Lapillicoccus jejuensis</name>
    <dbReference type="NCBI Taxonomy" id="402171"/>
    <lineage>
        <taxon>Bacteria</taxon>
        <taxon>Bacillati</taxon>
        <taxon>Actinomycetota</taxon>
        <taxon>Actinomycetes</taxon>
        <taxon>Micrococcales</taxon>
        <taxon>Intrasporangiaceae</taxon>
        <taxon>Lapillicoccus</taxon>
    </lineage>
</organism>
<evidence type="ECO:0000313" key="14">
    <source>
        <dbReference type="EMBL" id="TQJ07080.1"/>
    </source>
</evidence>
<evidence type="ECO:0000256" key="11">
    <source>
        <dbReference type="SAM" id="Phobius"/>
    </source>
</evidence>
<dbReference type="InterPro" id="IPR017871">
    <property type="entry name" value="ABC_transporter-like_CS"/>
</dbReference>
<dbReference type="AlphaFoldDB" id="A0A542DVF4"/>
<dbReference type="PROSITE" id="PS50893">
    <property type="entry name" value="ABC_TRANSPORTER_2"/>
    <property type="match status" value="1"/>
</dbReference>
<feature type="domain" description="ABC transporter" evidence="12">
    <location>
        <begin position="395"/>
        <end position="630"/>
    </location>
</feature>
<keyword evidence="15" id="KW-1185">Reference proteome</keyword>
<feature type="region of interest" description="Disordered" evidence="10">
    <location>
        <begin position="1"/>
        <end position="44"/>
    </location>
</feature>
<comment type="subcellular location">
    <subcellularLocation>
        <location evidence="1">Cell membrane</location>
        <topology evidence="1">Multi-pass membrane protein</topology>
    </subcellularLocation>
</comment>
<feature type="transmembrane region" description="Helical" evidence="11">
    <location>
        <begin position="110"/>
        <end position="131"/>
    </location>
</feature>
<dbReference type="InterPro" id="IPR027417">
    <property type="entry name" value="P-loop_NTPase"/>
</dbReference>